<gene>
    <name evidence="2" type="ORF">AFERRID_25380</name>
</gene>
<proteinExistence type="predicted"/>
<organism evidence="2 3">
    <name type="scientific">Acidithiobacillus ferridurans</name>
    <dbReference type="NCBI Taxonomy" id="1232575"/>
    <lineage>
        <taxon>Bacteria</taxon>
        <taxon>Pseudomonadati</taxon>
        <taxon>Pseudomonadota</taxon>
        <taxon>Acidithiobacillia</taxon>
        <taxon>Acidithiobacillales</taxon>
        <taxon>Acidithiobacillaceae</taxon>
        <taxon>Acidithiobacillus</taxon>
    </lineage>
</organism>
<evidence type="ECO:0000313" key="2">
    <source>
        <dbReference type="EMBL" id="BBF66320.1"/>
    </source>
</evidence>
<evidence type="ECO:0000259" key="1">
    <source>
        <dbReference type="Pfam" id="PF02796"/>
    </source>
</evidence>
<dbReference type="InterPro" id="IPR006120">
    <property type="entry name" value="Resolvase_HTH_dom"/>
</dbReference>
<feature type="domain" description="Resolvase HTH" evidence="1">
    <location>
        <begin position="2"/>
        <end position="35"/>
    </location>
</feature>
<reference evidence="2 3" key="1">
    <citation type="journal article" date="2018" name="Microbiol. Resour. Announc.">
        <title>Complete Genome Sequence of Acidithiobacillus ferridurans JCM 18981.</title>
        <authorList>
            <person name="Miyauchi T."/>
            <person name="Kouzuma A."/>
            <person name="Abe T."/>
            <person name="Watanabe K."/>
        </authorList>
    </citation>
    <scope>NUCLEOTIDE SEQUENCE [LARGE SCALE GENOMIC DNA]</scope>
    <source>
        <strain evidence="3">ATCC 33020 / DSM 29468 / JCM 18981 / 11Fe</strain>
    </source>
</reference>
<sequence length="40" mass="4408">METIGKIRRRHQVGGESISAIARSLNLSRNTVKKYPPVSG</sequence>
<protein>
    <recommendedName>
        <fullName evidence="1">Resolvase HTH domain-containing protein</fullName>
    </recommendedName>
</protein>
<evidence type="ECO:0000313" key="3">
    <source>
        <dbReference type="Proteomes" id="UP000280188"/>
    </source>
</evidence>
<dbReference type="Pfam" id="PF02796">
    <property type="entry name" value="HTH_7"/>
    <property type="match status" value="1"/>
</dbReference>
<dbReference type="GO" id="GO:0003677">
    <property type="term" value="F:DNA binding"/>
    <property type="evidence" value="ECO:0007669"/>
    <property type="project" value="InterPro"/>
</dbReference>
<dbReference type="Proteomes" id="UP000280188">
    <property type="component" value="Chromosome"/>
</dbReference>
<dbReference type="GO" id="GO:0000150">
    <property type="term" value="F:DNA strand exchange activity"/>
    <property type="evidence" value="ECO:0007669"/>
    <property type="project" value="InterPro"/>
</dbReference>
<dbReference type="EMBL" id="AP018795">
    <property type="protein sequence ID" value="BBF66320.1"/>
    <property type="molecule type" value="Genomic_DNA"/>
</dbReference>
<accession>A0A2Z6IKN9</accession>
<keyword evidence="3" id="KW-1185">Reference proteome</keyword>
<dbReference type="AlphaFoldDB" id="A0A2Z6IKN9"/>
<name>A0A2Z6IKN9_ACIFI</name>
<dbReference type="KEGG" id="afj:AFERRID_25380"/>